<feature type="compositionally biased region" description="Low complexity" evidence="1">
    <location>
        <begin position="269"/>
        <end position="305"/>
    </location>
</feature>
<dbReference type="EMBL" id="JARJLG010000037">
    <property type="protein sequence ID" value="KAJ7764543.1"/>
    <property type="molecule type" value="Genomic_DNA"/>
</dbReference>
<evidence type="ECO:0000313" key="3">
    <source>
        <dbReference type="Proteomes" id="UP001215280"/>
    </source>
</evidence>
<dbReference type="Proteomes" id="UP001215280">
    <property type="component" value="Unassembled WGS sequence"/>
</dbReference>
<gene>
    <name evidence="2" type="ORF">DFH07DRAFT_377242</name>
</gene>
<name>A0AAD7JJD3_9AGAR</name>
<accession>A0AAD7JJD3</accession>
<comment type="caution">
    <text evidence="2">The sequence shown here is derived from an EMBL/GenBank/DDBJ whole genome shotgun (WGS) entry which is preliminary data.</text>
</comment>
<evidence type="ECO:0000313" key="2">
    <source>
        <dbReference type="EMBL" id="KAJ7764543.1"/>
    </source>
</evidence>
<reference evidence="2" key="1">
    <citation type="submission" date="2023-03" db="EMBL/GenBank/DDBJ databases">
        <title>Massive genome expansion in bonnet fungi (Mycena s.s.) driven by repeated elements and novel gene families across ecological guilds.</title>
        <authorList>
            <consortium name="Lawrence Berkeley National Laboratory"/>
            <person name="Harder C.B."/>
            <person name="Miyauchi S."/>
            <person name="Viragh M."/>
            <person name="Kuo A."/>
            <person name="Thoen E."/>
            <person name="Andreopoulos B."/>
            <person name="Lu D."/>
            <person name="Skrede I."/>
            <person name="Drula E."/>
            <person name="Henrissat B."/>
            <person name="Morin E."/>
            <person name="Kohler A."/>
            <person name="Barry K."/>
            <person name="LaButti K."/>
            <person name="Morin E."/>
            <person name="Salamov A."/>
            <person name="Lipzen A."/>
            <person name="Mereny Z."/>
            <person name="Hegedus B."/>
            <person name="Baldrian P."/>
            <person name="Stursova M."/>
            <person name="Weitz H."/>
            <person name="Taylor A."/>
            <person name="Grigoriev I.V."/>
            <person name="Nagy L.G."/>
            <person name="Martin F."/>
            <person name="Kauserud H."/>
        </authorList>
    </citation>
    <scope>NUCLEOTIDE SEQUENCE</scope>
    <source>
        <strain evidence="2">CBHHK188m</strain>
    </source>
</reference>
<keyword evidence="3" id="KW-1185">Reference proteome</keyword>
<feature type="compositionally biased region" description="Polar residues" evidence="1">
    <location>
        <begin position="314"/>
        <end position="331"/>
    </location>
</feature>
<organism evidence="2 3">
    <name type="scientific">Mycena maculata</name>
    <dbReference type="NCBI Taxonomy" id="230809"/>
    <lineage>
        <taxon>Eukaryota</taxon>
        <taxon>Fungi</taxon>
        <taxon>Dikarya</taxon>
        <taxon>Basidiomycota</taxon>
        <taxon>Agaricomycotina</taxon>
        <taxon>Agaricomycetes</taxon>
        <taxon>Agaricomycetidae</taxon>
        <taxon>Agaricales</taxon>
        <taxon>Marasmiineae</taxon>
        <taxon>Mycenaceae</taxon>
        <taxon>Mycena</taxon>
    </lineage>
</organism>
<feature type="region of interest" description="Disordered" evidence="1">
    <location>
        <begin position="263"/>
        <end position="400"/>
    </location>
</feature>
<proteinExistence type="predicted"/>
<feature type="compositionally biased region" description="Low complexity" evidence="1">
    <location>
        <begin position="332"/>
        <end position="381"/>
    </location>
</feature>
<protein>
    <submittedName>
        <fullName evidence="2">Uncharacterized protein</fullName>
    </submittedName>
</protein>
<feature type="region of interest" description="Disordered" evidence="1">
    <location>
        <begin position="118"/>
        <end position="158"/>
    </location>
</feature>
<dbReference type="AlphaFoldDB" id="A0AAD7JJD3"/>
<sequence>MRANKLAVISTPEDPLMINTSWSTQRCTKYFRTLFPEVFDHLHRHPSKADPRASKEVQEQTWLAIIKQKQAVSLESEPLPTGALLALHAKKKGHSASEGIIYIATKIQISPNRYKHWDVQTDSEGPEDEDNPSNFDMLDSDATPQKASSKSKGKGKAALETPIKKSIAVKLEKLDTVLSDPDAAPQSDMKKAAKIRTRLDSGAVKRKIFEIPNSSGDERPEVIELSDEESQFPEASALAALKASKSDISSEFVSPLFTSFNKSLSPEQDFSTSFDSSGFFSVPPSPSGDVSAPSSGWTSTSSLTSQPAAPPVSDPNTSLPSFMTASTDNVPSATTSNGWASSSSISNTVPSTSMGWASSSSLASNASAGSSSSSANPSHPSFFLKRGGKYKGLTNPWRRD</sequence>
<evidence type="ECO:0000256" key="1">
    <source>
        <dbReference type="SAM" id="MobiDB-lite"/>
    </source>
</evidence>